<evidence type="ECO:0000313" key="3">
    <source>
        <dbReference type="Proteomes" id="UP000319449"/>
    </source>
</evidence>
<keyword evidence="1" id="KW-0812">Transmembrane</keyword>
<dbReference type="AlphaFoldDB" id="A0A562WQH1"/>
<accession>A0A562WQH1</accession>
<feature type="transmembrane region" description="Helical" evidence="1">
    <location>
        <begin position="6"/>
        <end position="23"/>
    </location>
</feature>
<protein>
    <submittedName>
        <fullName evidence="2">Putative secreted protein with PEP-CTERM sorting signal</fullName>
    </submittedName>
</protein>
<proteinExistence type="predicted"/>
<name>A0A562WQH1_9BACT</name>
<reference evidence="2 3" key="1">
    <citation type="submission" date="2019-07" db="EMBL/GenBank/DDBJ databases">
        <title>Genomic Encyclopedia of Archaeal and Bacterial Type Strains, Phase II (KMG-II): from individual species to whole genera.</title>
        <authorList>
            <person name="Goeker M."/>
        </authorList>
    </citation>
    <scope>NUCLEOTIDE SEQUENCE [LARGE SCALE GENOMIC DNA]</scope>
    <source>
        <strain evidence="2 3">ATCC BAA-1139</strain>
    </source>
</reference>
<gene>
    <name evidence="2" type="ORF">JN12_00915</name>
</gene>
<evidence type="ECO:0000256" key="1">
    <source>
        <dbReference type="SAM" id="Phobius"/>
    </source>
</evidence>
<comment type="caution">
    <text evidence="2">The sequence shown here is derived from an EMBL/GenBank/DDBJ whole genome shotgun (WGS) entry which is preliminary data.</text>
</comment>
<keyword evidence="1" id="KW-1133">Transmembrane helix</keyword>
<evidence type="ECO:0000313" key="2">
    <source>
        <dbReference type="EMBL" id="TWJ32475.1"/>
    </source>
</evidence>
<keyword evidence="3" id="KW-1185">Reference proteome</keyword>
<feature type="transmembrane region" description="Helical" evidence="1">
    <location>
        <begin position="67"/>
        <end position="87"/>
    </location>
</feature>
<sequence length="94" mass="10268">MEPGVVIGVIAGIVGAFFIVRWLEKPWSGLKLLFAWLLLAAFGLSCVSAFVAGRLVLQMFGMEKSPLIWLAPLGVALLFVFTLVRLYPGRKSDS</sequence>
<feature type="transmembrane region" description="Helical" evidence="1">
    <location>
        <begin position="35"/>
        <end position="55"/>
    </location>
</feature>
<organism evidence="2 3">
    <name type="scientific">Geobacter argillaceus</name>
    <dbReference type="NCBI Taxonomy" id="345631"/>
    <lineage>
        <taxon>Bacteria</taxon>
        <taxon>Pseudomonadati</taxon>
        <taxon>Thermodesulfobacteriota</taxon>
        <taxon>Desulfuromonadia</taxon>
        <taxon>Geobacterales</taxon>
        <taxon>Geobacteraceae</taxon>
        <taxon>Geobacter</taxon>
    </lineage>
</organism>
<keyword evidence="1" id="KW-0472">Membrane</keyword>
<dbReference type="EMBL" id="VLLN01000004">
    <property type="protein sequence ID" value="TWJ32475.1"/>
    <property type="molecule type" value="Genomic_DNA"/>
</dbReference>
<dbReference type="RefSeq" id="WP_145018876.1">
    <property type="nucleotide sequence ID" value="NZ_VLLN01000004.1"/>
</dbReference>
<dbReference type="Proteomes" id="UP000319449">
    <property type="component" value="Unassembled WGS sequence"/>
</dbReference>